<evidence type="ECO:0000313" key="4">
    <source>
        <dbReference type="EMBL" id="SMA50202.1"/>
    </source>
</evidence>
<dbReference type="AlphaFoldDB" id="A0A1X7AQ02"/>
<evidence type="ECO:0000259" key="3">
    <source>
        <dbReference type="PROSITE" id="PS50011"/>
    </source>
</evidence>
<dbReference type="Proteomes" id="UP000196573">
    <property type="component" value="Unassembled WGS sequence"/>
</dbReference>
<dbReference type="Gene3D" id="1.10.510.10">
    <property type="entry name" value="Transferase(Phosphotransferase) domain 1"/>
    <property type="match status" value="1"/>
</dbReference>
<evidence type="ECO:0000313" key="5">
    <source>
        <dbReference type="Proteomes" id="UP000196573"/>
    </source>
</evidence>
<dbReference type="GO" id="GO:0005524">
    <property type="term" value="F:ATP binding"/>
    <property type="evidence" value="ECO:0007669"/>
    <property type="project" value="UniProtKB-KW"/>
</dbReference>
<organism evidence="4 5">
    <name type="scientific">Parendozoicomonas haliclonae</name>
    <dbReference type="NCBI Taxonomy" id="1960125"/>
    <lineage>
        <taxon>Bacteria</taxon>
        <taxon>Pseudomonadati</taxon>
        <taxon>Pseudomonadota</taxon>
        <taxon>Gammaproteobacteria</taxon>
        <taxon>Oceanospirillales</taxon>
        <taxon>Endozoicomonadaceae</taxon>
        <taxon>Parendozoicomonas</taxon>
    </lineage>
</organism>
<dbReference type="InterPro" id="IPR000719">
    <property type="entry name" value="Prot_kinase_dom"/>
</dbReference>
<dbReference type="OrthoDB" id="9801841at2"/>
<proteinExistence type="predicted"/>
<evidence type="ECO:0000256" key="2">
    <source>
        <dbReference type="ARBA" id="ARBA00022840"/>
    </source>
</evidence>
<keyword evidence="2" id="KW-0067">ATP-binding</keyword>
<sequence>MQGHRSSTTYSGQFSLQTMCALIERRKLCRTVVAGLWGKVYKVDTLHLERLEHKHTSRYQPYPTPKLVEDRYVALKQSYEGIDIQKAKNAEGKLLKEGSTLAKLSHPNVVKVLGVYHGNEGTFMAMPFYPHTLSFLIEGQVISGDGNTGQVLVSVMQDIVNGMQYLICDQGLMHGDLHSGNVLLDRNLKAVIADFGMVTAVDAPPKYIKSNNNLIGKIAPELISGQDGMTCASETFALGRVMLCTICGSTKLPTWKLEDNIYIDLARSLEFQDAAKKNRLLTHATDLGRLIPWFEFAKTCTGLYKRTRPEPSDWVKNIESLKQKPTVEKHTDSSSMEYVPPQPWVATTETWCMIL</sequence>
<dbReference type="RefSeq" id="WP_087112645.1">
    <property type="nucleotide sequence ID" value="NZ_CBCSCN010000013.1"/>
</dbReference>
<dbReference type="Gene3D" id="3.30.200.20">
    <property type="entry name" value="Phosphorylase Kinase, domain 1"/>
    <property type="match status" value="1"/>
</dbReference>
<protein>
    <submittedName>
        <fullName evidence="4">Serine/threonine-protein kinase</fullName>
    </submittedName>
</protein>
<keyword evidence="4" id="KW-0808">Transferase</keyword>
<dbReference type="Pfam" id="PF00069">
    <property type="entry name" value="Pkinase"/>
    <property type="match status" value="1"/>
</dbReference>
<dbReference type="InterPro" id="IPR011009">
    <property type="entry name" value="Kinase-like_dom_sf"/>
</dbReference>
<keyword evidence="1" id="KW-0547">Nucleotide-binding</keyword>
<dbReference type="CDD" id="cd00180">
    <property type="entry name" value="PKc"/>
    <property type="match status" value="1"/>
</dbReference>
<feature type="domain" description="Protein kinase" evidence="3">
    <location>
        <begin position="26"/>
        <end position="355"/>
    </location>
</feature>
<dbReference type="EMBL" id="FWPT01000011">
    <property type="protein sequence ID" value="SMA50202.1"/>
    <property type="molecule type" value="Genomic_DNA"/>
</dbReference>
<dbReference type="PROSITE" id="PS50011">
    <property type="entry name" value="PROTEIN_KINASE_DOM"/>
    <property type="match status" value="1"/>
</dbReference>
<keyword evidence="4" id="KW-0418">Kinase</keyword>
<dbReference type="SUPFAM" id="SSF56112">
    <property type="entry name" value="Protein kinase-like (PK-like)"/>
    <property type="match status" value="1"/>
</dbReference>
<evidence type="ECO:0000256" key="1">
    <source>
        <dbReference type="ARBA" id="ARBA00022741"/>
    </source>
</evidence>
<gene>
    <name evidence="4" type="ORF">EHSB41UT_03995</name>
</gene>
<name>A0A1X7AQ02_9GAMM</name>
<dbReference type="PANTHER" id="PTHR27001">
    <property type="entry name" value="OS01G0253100 PROTEIN"/>
    <property type="match status" value="1"/>
</dbReference>
<reference evidence="4 5" key="1">
    <citation type="submission" date="2017-03" db="EMBL/GenBank/DDBJ databases">
        <authorList>
            <person name="Afonso C.L."/>
            <person name="Miller P.J."/>
            <person name="Scott M.A."/>
            <person name="Spackman E."/>
            <person name="Goraichik I."/>
            <person name="Dimitrov K.M."/>
            <person name="Suarez D.L."/>
            <person name="Swayne D.E."/>
        </authorList>
    </citation>
    <scope>NUCLEOTIDE SEQUENCE [LARGE SCALE GENOMIC DNA]</scope>
    <source>
        <strain evidence="4">SB41UT1</strain>
    </source>
</reference>
<dbReference type="GO" id="GO:0004672">
    <property type="term" value="F:protein kinase activity"/>
    <property type="evidence" value="ECO:0007669"/>
    <property type="project" value="InterPro"/>
</dbReference>
<dbReference type="GO" id="GO:0005886">
    <property type="term" value="C:plasma membrane"/>
    <property type="evidence" value="ECO:0007669"/>
    <property type="project" value="TreeGrafter"/>
</dbReference>
<accession>A0A1X7AQ02</accession>
<keyword evidence="5" id="KW-1185">Reference proteome</keyword>
<dbReference type="PANTHER" id="PTHR27001:SF931">
    <property type="entry name" value="OS11G0664100 PROTEIN"/>
    <property type="match status" value="1"/>
</dbReference>